<feature type="domain" description="Large ribosomal subunit protein eL40" evidence="7">
    <location>
        <begin position="81"/>
        <end position="132"/>
    </location>
</feature>
<dbReference type="OrthoDB" id="428577at2759"/>
<dbReference type="FunFam" id="4.10.1060.50:FF:000001">
    <property type="entry name" value="ubiquitin-60S ribosomal protein L40"/>
    <property type="match status" value="1"/>
</dbReference>
<dbReference type="InterPro" id="IPR011332">
    <property type="entry name" value="Ribosomal_zn-bd"/>
</dbReference>
<reference evidence="8 9" key="1">
    <citation type="journal article" date="2017" name="Curr. Biol.">
        <title>Genome architecture and evolution of a unichromosomal asexual nematode.</title>
        <authorList>
            <person name="Fradin H."/>
            <person name="Zegar C."/>
            <person name="Gutwein M."/>
            <person name="Lucas J."/>
            <person name="Kovtun M."/>
            <person name="Corcoran D."/>
            <person name="Baugh L.R."/>
            <person name="Kiontke K."/>
            <person name="Gunsalus K."/>
            <person name="Fitch D.H."/>
            <person name="Piano F."/>
        </authorList>
    </citation>
    <scope>NUCLEOTIDE SEQUENCE [LARGE SCALE GENOMIC DNA]</scope>
    <source>
        <strain evidence="8">PF1309</strain>
    </source>
</reference>
<evidence type="ECO:0000256" key="6">
    <source>
        <dbReference type="SAM" id="MobiDB-lite"/>
    </source>
</evidence>
<dbReference type="STRING" id="2018661.A0A2A2KKE1"/>
<dbReference type="GO" id="GO:0003735">
    <property type="term" value="F:structural constituent of ribosome"/>
    <property type="evidence" value="ECO:0007669"/>
    <property type="project" value="InterPro"/>
</dbReference>
<evidence type="ECO:0000256" key="5">
    <source>
        <dbReference type="ARBA" id="ARBA00035298"/>
    </source>
</evidence>
<keyword evidence="9" id="KW-1185">Reference proteome</keyword>
<protein>
    <recommendedName>
        <fullName evidence="5">Ubiquitin-ribosomal protein eL40 fusion protein</fullName>
    </recommendedName>
</protein>
<dbReference type="GO" id="GO:0006412">
    <property type="term" value="P:translation"/>
    <property type="evidence" value="ECO:0007669"/>
    <property type="project" value="InterPro"/>
</dbReference>
<evidence type="ECO:0000259" key="7">
    <source>
        <dbReference type="SMART" id="SM01377"/>
    </source>
</evidence>
<accession>A0A2A2KKE1</accession>
<sequence>MRKSEGKRTKKKTCDIRNGNAEAEVMMCATQPKSSTVENSPFSTTAGCSAATGNTDPKDQNRLRKKPAATRTMEGVWVMKGYPPTLRKLAEKYKVEKKICRKCGATNPIGATNCRKRACGHSTDLRDRHKKEMKSGKKNDPLTEGEMLLAGDMGEDVLRGLPRSVRGFFFQLPSVTNFDVTTPQSGQYLNILHENMLTFVRSINNLSKYSEQRRINLHILRLVISFDSQLLTLRLPCLVVIILHEEQGNDWSEQAKGIRSNQLR</sequence>
<dbReference type="AlphaFoldDB" id="A0A2A2KKE1"/>
<evidence type="ECO:0000256" key="1">
    <source>
        <dbReference type="ARBA" id="ARBA00004496"/>
    </source>
</evidence>
<feature type="region of interest" description="Disordered" evidence="6">
    <location>
        <begin position="125"/>
        <end position="144"/>
    </location>
</feature>
<keyword evidence="2" id="KW-0963">Cytoplasm</keyword>
<dbReference type="GO" id="GO:1990904">
    <property type="term" value="C:ribonucleoprotein complex"/>
    <property type="evidence" value="ECO:0007669"/>
    <property type="project" value="UniProtKB-KW"/>
</dbReference>
<dbReference type="Proteomes" id="UP000218231">
    <property type="component" value="Unassembled WGS sequence"/>
</dbReference>
<gene>
    <name evidence="8" type="ORF">WR25_13840</name>
</gene>
<evidence type="ECO:0000256" key="2">
    <source>
        <dbReference type="ARBA" id="ARBA00022490"/>
    </source>
</evidence>
<dbReference type="SMART" id="SM01377">
    <property type="entry name" value="Ribosomal_L40e"/>
    <property type="match status" value="1"/>
</dbReference>
<dbReference type="Gene3D" id="4.10.1060.50">
    <property type="match status" value="1"/>
</dbReference>
<proteinExistence type="predicted"/>
<feature type="compositionally biased region" description="Polar residues" evidence="6">
    <location>
        <begin position="32"/>
        <end position="55"/>
    </location>
</feature>
<dbReference type="InterPro" id="IPR001975">
    <property type="entry name" value="Ribosomal_eL40_dom"/>
</dbReference>
<feature type="region of interest" description="Disordered" evidence="6">
    <location>
        <begin position="32"/>
        <end position="68"/>
    </location>
</feature>
<evidence type="ECO:0000313" key="8">
    <source>
        <dbReference type="EMBL" id="PAV74342.1"/>
    </source>
</evidence>
<evidence type="ECO:0000256" key="3">
    <source>
        <dbReference type="ARBA" id="ARBA00022980"/>
    </source>
</evidence>
<keyword evidence="3" id="KW-0689">Ribosomal protein</keyword>
<name>A0A2A2KKE1_9BILA</name>
<dbReference type="GO" id="GO:0005840">
    <property type="term" value="C:ribosome"/>
    <property type="evidence" value="ECO:0007669"/>
    <property type="project" value="UniProtKB-KW"/>
</dbReference>
<dbReference type="GO" id="GO:0005737">
    <property type="term" value="C:cytoplasm"/>
    <property type="evidence" value="ECO:0007669"/>
    <property type="project" value="UniProtKB-SubCell"/>
</dbReference>
<dbReference type="InterPro" id="IPR038587">
    <property type="entry name" value="Ribosomal_eL40_sf"/>
</dbReference>
<organism evidence="8 9">
    <name type="scientific">Diploscapter pachys</name>
    <dbReference type="NCBI Taxonomy" id="2018661"/>
    <lineage>
        <taxon>Eukaryota</taxon>
        <taxon>Metazoa</taxon>
        <taxon>Ecdysozoa</taxon>
        <taxon>Nematoda</taxon>
        <taxon>Chromadorea</taxon>
        <taxon>Rhabditida</taxon>
        <taxon>Rhabditina</taxon>
        <taxon>Rhabditomorpha</taxon>
        <taxon>Rhabditoidea</taxon>
        <taxon>Rhabditidae</taxon>
        <taxon>Diploscapter</taxon>
    </lineage>
</organism>
<dbReference type="Pfam" id="PF01020">
    <property type="entry name" value="Ribosomal_L40e"/>
    <property type="match status" value="1"/>
</dbReference>
<comment type="subcellular location">
    <subcellularLocation>
        <location evidence="1">Cytoplasm</location>
    </subcellularLocation>
</comment>
<evidence type="ECO:0000313" key="9">
    <source>
        <dbReference type="Proteomes" id="UP000218231"/>
    </source>
</evidence>
<comment type="caution">
    <text evidence="8">The sequence shown here is derived from an EMBL/GenBank/DDBJ whole genome shotgun (WGS) entry which is preliminary data.</text>
</comment>
<dbReference type="SUPFAM" id="SSF57829">
    <property type="entry name" value="Zn-binding ribosomal proteins"/>
    <property type="match status" value="1"/>
</dbReference>
<keyword evidence="4" id="KW-0687">Ribonucleoprotein</keyword>
<dbReference type="EMBL" id="LIAE01008351">
    <property type="protein sequence ID" value="PAV74342.1"/>
    <property type="molecule type" value="Genomic_DNA"/>
</dbReference>
<evidence type="ECO:0000256" key="4">
    <source>
        <dbReference type="ARBA" id="ARBA00023274"/>
    </source>
</evidence>